<dbReference type="GO" id="GO:0071949">
    <property type="term" value="F:FAD binding"/>
    <property type="evidence" value="ECO:0007669"/>
    <property type="project" value="InterPro"/>
</dbReference>
<dbReference type="Proteomes" id="UP000655443">
    <property type="component" value="Unassembled WGS sequence"/>
</dbReference>
<dbReference type="GO" id="GO:0006631">
    <property type="term" value="P:fatty acid metabolic process"/>
    <property type="evidence" value="ECO:0007669"/>
    <property type="project" value="InterPro"/>
</dbReference>
<dbReference type="PANTHER" id="PTHR37417">
    <property type="entry name" value="67 KDA MYOSIN-CROSS-REACTIVE ANTIGEN FAMILY PROTEIN (AFU_ORTHOLOGUE AFUA_5G09970)"/>
    <property type="match status" value="1"/>
</dbReference>
<organism evidence="1 2">
    <name type="scientific">Streptomyces alanosinicus</name>
    <dbReference type="NCBI Taxonomy" id="68171"/>
    <lineage>
        <taxon>Bacteria</taxon>
        <taxon>Bacillati</taxon>
        <taxon>Actinomycetota</taxon>
        <taxon>Actinomycetes</taxon>
        <taxon>Kitasatosporales</taxon>
        <taxon>Streptomycetaceae</taxon>
        <taxon>Streptomyces</taxon>
    </lineage>
</organism>
<proteinExistence type="predicted"/>
<dbReference type="InterPro" id="IPR010354">
    <property type="entry name" value="Oleate_hydratase"/>
</dbReference>
<gene>
    <name evidence="1" type="ORF">GCM10010339_80440</name>
</gene>
<evidence type="ECO:0000313" key="1">
    <source>
        <dbReference type="EMBL" id="GHE13454.1"/>
    </source>
</evidence>
<comment type="caution">
    <text evidence="1">The sequence shown here is derived from an EMBL/GenBank/DDBJ whole genome shotgun (WGS) entry which is preliminary data.</text>
</comment>
<dbReference type="Pfam" id="PF06100">
    <property type="entry name" value="MCRA"/>
    <property type="match status" value="1"/>
</dbReference>
<sequence>MTDGCRHRPDCATDAPQHSQAYRVGGGIAALAAAAFLMHGGRFSGENIHILKELSGRRRSMDGCGGPSGYVPRGGRMLEDEACACLWNLLETIPTLTDATVSVREEIREFSATWPTQAKARLIGKGATVPDASDYGLDARDRVELPRLPVLPEAVIGARRIEDFALACRQSCQTALDLVEGAGRGSGMDALAGRAALDVCDVRLQGLVDVLPCLRPSRFGEDQAVDESAEGGAVAGAPQVVVDGSVPGVVVQVDLPHLSGSSSAG</sequence>
<dbReference type="AlphaFoldDB" id="A0A918YRU8"/>
<reference evidence="1" key="2">
    <citation type="submission" date="2020-09" db="EMBL/GenBank/DDBJ databases">
        <authorList>
            <person name="Sun Q."/>
            <person name="Ohkuma M."/>
        </authorList>
    </citation>
    <scope>NUCLEOTIDE SEQUENCE</scope>
    <source>
        <strain evidence="1">JCM 4714</strain>
    </source>
</reference>
<dbReference type="Gene3D" id="3.50.50.60">
    <property type="entry name" value="FAD/NAD(P)-binding domain"/>
    <property type="match status" value="1"/>
</dbReference>
<protein>
    <submittedName>
        <fullName evidence="1">Uncharacterized protein</fullName>
    </submittedName>
</protein>
<dbReference type="EMBL" id="BMVG01000041">
    <property type="protein sequence ID" value="GHE13454.1"/>
    <property type="molecule type" value="Genomic_DNA"/>
</dbReference>
<accession>A0A918YRU8</accession>
<keyword evidence="2" id="KW-1185">Reference proteome</keyword>
<dbReference type="InterPro" id="IPR036188">
    <property type="entry name" value="FAD/NAD-bd_sf"/>
</dbReference>
<dbReference type="GO" id="GO:0050151">
    <property type="term" value="F:oleate hydratase activity"/>
    <property type="evidence" value="ECO:0007669"/>
    <property type="project" value="InterPro"/>
</dbReference>
<evidence type="ECO:0000313" key="2">
    <source>
        <dbReference type="Proteomes" id="UP000655443"/>
    </source>
</evidence>
<dbReference type="PANTHER" id="PTHR37417:SF2">
    <property type="entry name" value="67 KDA MYOSIN-CROSS-REACTIVE ANTIGEN FAMILY PROTEIN (AFU_ORTHOLOGUE AFUA_5G09970)"/>
    <property type="match status" value="1"/>
</dbReference>
<reference evidence="1" key="1">
    <citation type="journal article" date="2014" name="Int. J. Syst. Evol. Microbiol.">
        <title>Complete genome sequence of Corynebacterium casei LMG S-19264T (=DSM 44701T), isolated from a smear-ripened cheese.</title>
        <authorList>
            <consortium name="US DOE Joint Genome Institute (JGI-PGF)"/>
            <person name="Walter F."/>
            <person name="Albersmeier A."/>
            <person name="Kalinowski J."/>
            <person name="Ruckert C."/>
        </authorList>
    </citation>
    <scope>NUCLEOTIDE SEQUENCE</scope>
    <source>
        <strain evidence="1">JCM 4714</strain>
    </source>
</reference>
<name>A0A918YRU8_9ACTN</name>